<accession>A0A3S0LQ52</accession>
<dbReference type="InterPro" id="IPR005474">
    <property type="entry name" value="Transketolase_N"/>
</dbReference>
<name>A0A3S0LQ52_CHLPH</name>
<dbReference type="SUPFAM" id="SSF52518">
    <property type="entry name" value="Thiamin diphosphate-binding fold (THDP-binding)"/>
    <property type="match status" value="1"/>
</dbReference>
<feature type="domain" description="Transketolase N-terminal" evidence="1">
    <location>
        <begin position="50"/>
        <end position="249"/>
    </location>
</feature>
<sequence>MDYNSLVEKAVQLRRDTFQAFIEHGEAHLGGSFSIIEALISLYEIVLQPRDKFILSKAHASFPFCLLLREKGFNPALTTHLERDPANGIHCTTGSLGHGLPMATGMALARKLQQQQGNIVVLMSDGECQEGTTWESLLIGAAHKLDNLRVIIDYNKIQALAPISEVLPLDDLAAKFRAFNWECVEVDDGHSYEKLIPALRHKPQRGKPLVIIAHTVKGKGIKSFENDPAWHARKIKGEEMETGKKELGMI</sequence>
<dbReference type="Proteomes" id="UP000279908">
    <property type="component" value="Unassembled WGS sequence"/>
</dbReference>
<dbReference type="EMBL" id="RXYK01000005">
    <property type="protein sequence ID" value="RTY38476.1"/>
    <property type="molecule type" value="Genomic_DNA"/>
</dbReference>
<comment type="caution">
    <text evidence="2">The sequence shown here is derived from an EMBL/GenBank/DDBJ whole genome shotgun (WGS) entry which is preliminary data.</text>
</comment>
<evidence type="ECO:0000259" key="1">
    <source>
        <dbReference type="Pfam" id="PF00456"/>
    </source>
</evidence>
<evidence type="ECO:0000313" key="3">
    <source>
        <dbReference type="Proteomes" id="UP000279908"/>
    </source>
</evidence>
<dbReference type="Pfam" id="PF00456">
    <property type="entry name" value="Transketolase_N"/>
    <property type="match status" value="1"/>
</dbReference>
<organism evidence="2 3">
    <name type="scientific">Chlorobium phaeovibrioides</name>
    <dbReference type="NCBI Taxonomy" id="1094"/>
    <lineage>
        <taxon>Bacteria</taxon>
        <taxon>Pseudomonadati</taxon>
        <taxon>Chlorobiota</taxon>
        <taxon>Chlorobiia</taxon>
        <taxon>Chlorobiales</taxon>
        <taxon>Chlorobiaceae</taxon>
        <taxon>Chlorobium/Pelodictyon group</taxon>
        <taxon>Chlorobium</taxon>
    </lineage>
</organism>
<protein>
    <recommendedName>
        <fullName evidence="1">Transketolase N-terminal domain-containing protein</fullName>
    </recommendedName>
</protein>
<gene>
    <name evidence="2" type="ORF">EKD02_04480</name>
</gene>
<dbReference type="AlphaFoldDB" id="A0A3S0LQ52"/>
<evidence type="ECO:0000313" key="2">
    <source>
        <dbReference type="EMBL" id="RTY38476.1"/>
    </source>
</evidence>
<dbReference type="PANTHER" id="PTHR47514:SF2">
    <property type="entry name" value="TRANSKETOLASE"/>
    <property type="match status" value="1"/>
</dbReference>
<dbReference type="PANTHER" id="PTHR47514">
    <property type="entry name" value="TRANSKETOLASE N-TERMINAL SECTION-RELATED"/>
    <property type="match status" value="1"/>
</dbReference>
<proteinExistence type="predicted"/>
<reference evidence="2 3" key="1">
    <citation type="submission" date="2018-12" db="EMBL/GenBank/DDBJ databases">
        <authorList>
            <person name="Lunina O.N."/>
            <person name="Grouzdev D.S."/>
            <person name="Gorlenko V.M."/>
            <person name="Savvichev A.S."/>
        </authorList>
    </citation>
    <scope>NUCLEOTIDE SEQUENCE [LARGE SCALE GENOMIC DNA]</scope>
    <source>
        <strain evidence="2 3">BrKhr-17</strain>
    </source>
</reference>
<dbReference type="Gene3D" id="3.40.50.970">
    <property type="match status" value="1"/>
</dbReference>
<dbReference type="InterPro" id="IPR029061">
    <property type="entry name" value="THDP-binding"/>
</dbReference>